<dbReference type="EMBL" id="BK015023">
    <property type="protein sequence ID" value="DAD87637.1"/>
    <property type="molecule type" value="Genomic_DNA"/>
</dbReference>
<sequence length="257" mass="28988">MARTATKTTAAKPKTASTATKKTTTATTATQNAELEAAKKQAAEARAAQEAQAEEIAELKQMLANMQRQLEQRNPQIVQVMADIEKVVMRFQAEIADDNVAVFGANGMYGQITGKTGTVVVPKSEWSRFYNESTRRMMDRRWLVVLSGMDDDERRRYNCAYKEGEVLDEKAFDGLLDMGRDLLAVFPALCWEHKLMVARRFITAFENDDKRAYDRELIVALNELSKAGTEQLPKNDVRRRGMFHTVIEALNAKDAEE</sequence>
<feature type="region of interest" description="Disordered" evidence="2">
    <location>
        <begin position="1"/>
        <end position="28"/>
    </location>
</feature>
<protein>
    <submittedName>
        <fullName evidence="3">Uncharacterized protein</fullName>
    </submittedName>
</protein>
<evidence type="ECO:0000313" key="3">
    <source>
        <dbReference type="EMBL" id="DAD87637.1"/>
    </source>
</evidence>
<name>A0A8S5MYZ3_9CAUD</name>
<feature type="coiled-coil region" evidence="1">
    <location>
        <begin position="28"/>
        <end position="69"/>
    </location>
</feature>
<proteinExistence type="predicted"/>
<evidence type="ECO:0000256" key="2">
    <source>
        <dbReference type="SAM" id="MobiDB-lite"/>
    </source>
</evidence>
<accession>A0A8S5MYZ3</accession>
<reference evidence="3" key="1">
    <citation type="journal article" date="2021" name="Proc. Natl. Acad. Sci. U.S.A.">
        <title>A Catalog of Tens of Thousands of Viruses from Human Metagenomes Reveals Hidden Associations with Chronic Diseases.</title>
        <authorList>
            <person name="Tisza M.J."/>
            <person name="Buck C.B."/>
        </authorList>
    </citation>
    <scope>NUCLEOTIDE SEQUENCE</scope>
    <source>
        <strain evidence="3">CtoMB99</strain>
    </source>
</reference>
<keyword evidence="1" id="KW-0175">Coiled coil</keyword>
<evidence type="ECO:0000256" key="1">
    <source>
        <dbReference type="SAM" id="Coils"/>
    </source>
</evidence>
<organism evidence="3">
    <name type="scientific">Siphoviridae sp. ctoMB99</name>
    <dbReference type="NCBI Taxonomy" id="2826459"/>
    <lineage>
        <taxon>Viruses</taxon>
        <taxon>Duplodnaviria</taxon>
        <taxon>Heunggongvirae</taxon>
        <taxon>Uroviricota</taxon>
        <taxon>Caudoviricetes</taxon>
    </lineage>
</organism>